<name>A6JDB3_RAT</name>
<evidence type="ECO:0000313" key="1">
    <source>
        <dbReference type="EMBL" id="EDL90035.1"/>
    </source>
</evidence>
<dbReference type="AlphaFoldDB" id="A6JDB3"/>
<gene>
    <name evidence="1" type="ORF">rCG_56977</name>
</gene>
<evidence type="ECO:0000313" key="2">
    <source>
        <dbReference type="Proteomes" id="UP000234681"/>
    </source>
</evidence>
<dbReference type="Proteomes" id="UP000234681">
    <property type="component" value="Chromosome 14"/>
</dbReference>
<reference evidence="2" key="1">
    <citation type="submission" date="2005-09" db="EMBL/GenBank/DDBJ databases">
        <authorList>
            <person name="Mural R.J."/>
            <person name="Li P.W."/>
            <person name="Adams M.D."/>
            <person name="Amanatides P.G."/>
            <person name="Baden-Tillson H."/>
            <person name="Barnstead M."/>
            <person name="Chin S.H."/>
            <person name="Dew I."/>
            <person name="Evans C.A."/>
            <person name="Ferriera S."/>
            <person name="Flanigan M."/>
            <person name="Fosler C."/>
            <person name="Glodek A."/>
            <person name="Gu Z."/>
            <person name="Holt R.A."/>
            <person name="Jennings D."/>
            <person name="Kraft C.L."/>
            <person name="Lu F."/>
            <person name="Nguyen T."/>
            <person name="Nusskern D.R."/>
            <person name="Pfannkoch C.M."/>
            <person name="Sitter C."/>
            <person name="Sutton G.G."/>
            <person name="Venter J.C."/>
            <person name="Wang Z."/>
            <person name="Woodage T."/>
            <person name="Zheng X.H."/>
            <person name="Zhong F."/>
        </authorList>
    </citation>
    <scope>NUCLEOTIDE SEQUENCE [LARGE SCALE GENOMIC DNA]</scope>
    <source>
        <strain>BN</strain>
        <strain evidence="2">Sprague-Dawley</strain>
    </source>
</reference>
<protein>
    <submittedName>
        <fullName evidence="1">RCG56977</fullName>
    </submittedName>
</protein>
<accession>A6JDB3</accession>
<sequence length="102" mass="11418">MYVCSVSWSEDFRPHVLWSQLLFPYRIAGLSGTQLKSKDKATLESMLSSELEVYLRVYVHVPSEYLVPRRTEKFLGSPDGLLQVAVSHPVGSSSRKASGLNC</sequence>
<proteinExistence type="predicted"/>
<organism evidence="1 2">
    <name type="scientific">Rattus norvegicus</name>
    <name type="common">Rat</name>
    <dbReference type="NCBI Taxonomy" id="10116"/>
    <lineage>
        <taxon>Eukaryota</taxon>
        <taxon>Metazoa</taxon>
        <taxon>Chordata</taxon>
        <taxon>Craniata</taxon>
        <taxon>Vertebrata</taxon>
        <taxon>Euteleostomi</taxon>
        <taxon>Mammalia</taxon>
        <taxon>Eutheria</taxon>
        <taxon>Euarchontoglires</taxon>
        <taxon>Glires</taxon>
        <taxon>Rodentia</taxon>
        <taxon>Myomorpha</taxon>
        <taxon>Muroidea</taxon>
        <taxon>Muridae</taxon>
        <taxon>Murinae</taxon>
        <taxon>Rattus</taxon>
    </lineage>
</organism>
<dbReference type="EMBL" id="CH473981">
    <property type="protein sequence ID" value="EDL90035.1"/>
    <property type="molecule type" value="Genomic_DNA"/>
</dbReference>